<feature type="region of interest" description="Disordered" evidence="1">
    <location>
        <begin position="45"/>
        <end position="89"/>
    </location>
</feature>
<comment type="caution">
    <text evidence="2">The sequence shown here is derived from an EMBL/GenBank/DDBJ whole genome shotgun (WGS) entry which is preliminary data.</text>
</comment>
<evidence type="ECO:0000256" key="1">
    <source>
        <dbReference type="SAM" id="MobiDB-lite"/>
    </source>
</evidence>
<accession>A0A0V1MWW0</accession>
<feature type="compositionally biased region" description="Basic and acidic residues" evidence="1">
    <location>
        <begin position="56"/>
        <end position="88"/>
    </location>
</feature>
<dbReference type="AlphaFoldDB" id="A0A0V1MWW0"/>
<keyword evidence="3" id="KW-1185">Reference proteome</keyword>
<organism evidence="2 3">
    <name type="scientific">Trichinella papuae</name>
    <dbReference type="NCBI Taxonomy" id="268474"/>
    <lineage>
        <taxon>Eukaryota</taxon>
        <taxon>Metazoa</taxon>
        <taxon>Ecdysozoa</taxon>
        <taxon>Nematoda</taxon>
        <taxon>Enoplea</taxon>
        <taxon>Dorylaimia</taxon>
        <taxon>Trichinellida</taxon>
        <taxon>Trichinellidae</taxon>
        <taxon>Trichinella</taxon>
    </lineage>
</organism>
<gene>
    <name evidence="2" type="ORF">T10_11961</name>
</gene>
<dbReference type="Proteomes" id="UP000054843">
    <property type="component" value="Unassembled WGS sequence"/>
</dbReference>
<protein>
    <submittedName>
        <fullName evidence="2">Uncharacterized protein</fullName>
    </submittedName>
</protein>
<dbReference type="EMBL" id="JYDO01000032">
    <property type="protein sequence ID" value="KRZ76037.1"/>
    <property type="molecule type" value="Genomic_DNA"/>
</dbReference>
<proteinExistence type="predicted"/>
<evidence type="ECO:0000313" key="2">
    <source>
        <dbReference type="EMBL" id="KRZ76037.1"/>
    </source>
</evidence>
<name>A0A0V1MWW0_9BILA</name>
<evidence type="ECO:0000313" key="3">
    <source>
        <dbReference type="Proteomes" id="UP000054843"/>
    </source>
</evidence>
<reference evidence="2 3" key="1">
    <citation type="submission" date="2015-01" db="EMBL/GenBank/DDBJ databases">
        <title>Evolution of Trichinella species and genotypes.</title>
        <authorList>
            <person name="Korhonen P.K."/>
            <person name="Edoardo P."/>
            <person name="Giuseppe L.R."/>
            <person name="Gasser R.B."/>
        </authorList>
    </citation>
    <scope>NUCLEOTIDE SEQUENCE [LARGE SCALE GENOMIC DNA]</scope>
    <source>
        <strain evidence="2">ISS1980</strain>
    </source>
</reference>
<feature type="region of interest" description="Disordered" evidence="1">
    <location>
        <begin position="208"/>
        <end position="228"/>
    </location>
</feature>
<sequence>MQINAQSHQEIASWVDGQIPRFNRNVVHNEQLKPLLAQRSWRCKTTPGRSGYKVGSGEKQKKNSTTVDEKQNECGTREEDGKKIRPTEKPTPAALAFLLTLTALSATVRPERRNEERVRWPKSTSRAISVFLPKAETTDSRCPWAIKLKRPAGPRAAWAPGVAANVGVVNAEPTRRRWRRCVLWRRSGSATGVDRSWLVSAAVGVVERGPSSFKPPPSSSTSSNLQIK</sequence>
<feature type="compositionally biased region" description="Low complexity" evidence="1">
    <location>
        <begin position="219"/>
        <end position="228"/>
    </location>
</feature>